<name>A0A9W8LGZ9_9FUNG</name>
<evidence type="ECO:0000256" key="1">
    <source>
        <dbReference type="SAM" id="MobiDB-lite"/>
    </source>
</evidence>
<keyword evidence="3" id="KW-1185">Reference proteome</keyword>
<feature type="region of interest" description="Disordered" evidence="1">
    <location>
        <begin position="159"/>
        <end position="178"/>
    </location>
</feature>
<gene>
    <name evidence="2" type="ORF">H4R18_004500</name>
</gene>
<accession>A0A9W8LGZ9</accession>
<dbReference type="OrthoDB" id="5552133at2759"/>
<comment type="caution">
    <text evidence="2">The sequence shown here is derived from an EMBL/GenBank/DDBJ whole genome shotgun (WGS) entry which is preliminary data.</text>
</comment>
<reference evidence="2" key="1">
    <citation type="submission" date="2022-07" db="EMBL/GenBank/DDBJ databases">
        <title>Phylogenomic reconstructions and comparative analyses of Kickxellomycotina fungi.</title>
        <authorList>
            <person name="Reynolds N.K."/>
            <person name="Stajich J.E."/>
            <person name="Barry K."/>
            <person name="Grigoriev I.V."/>
            <person name="Crous P."/>
            <person name="Smith M.E."/>
        </authorList>
    </citation>
    <scope>NUCLEOTIDE SEQUENCE</scope>
    <source>
        <strain evidence="2">NBRC 105414</strain>
    </source>
</reference>
<evidence type="ECO:0000313" key="2">
    <source>
        <dbReference type="EMBL" id="KAJ2778586.1"/>
    </source>
</evidence>
<dbReference type="AlphaFoldDB" id="A0A9W8LGZ9"/>
<protein>
    <submittedName>
        <fullName evidence="2">Uncharacterized protein</fullName>
    </submittedName>
</protein>
<dbReference type="EMBL" id="JANBUL010000220">
    <property type="protein sequence ID" value="KAJ2778586.1"/>
    <property type="molecule type" value="Genomic_DNA"/>
</dbReference>
<sequence length="372" mass="39007">MLAIAAARSLRRTVAVAAAHGGRAGYQTRAEQRGPGLRSRGGWASRLLAYLQSGLDAGRASLGRAFSGTAAGRLRAGMMARGPAWRHIRPAQRLAAPLLARHTDHRLRALGQDGLWSPYANAFALAFRSRGAHTLMARISHQAAISAAAGQHRGLAIGPAQSRDAWPGRPQTTNNAQEDPADRCVVLVVPLAPPAKAAMQPPPGAATCASSAAVAAQLAGLRSAQSTHALLLSRLVERLSATGWAIHYRQAGERLEIAFPPSSGVKTAGELEALLCDWGLDAPLLAATVREPRSAPAASPCPAGASVLPPASPSPSDLSPELFSLIVDEIVDPEEAYREQVREFLADLERLPRLPAATVAPFDSPTSPALFL</sequence>
<dbReference type="Proteomes" id="UP001140217">
    <property type="component" value="Unassembled WGS sequence"/>
</dbReference>
<proteinExistence type="predicted"/>
<organism evidence="2 3">
    <name type="scientific">Coemansia javaensis</name>
    <dbReference type="NCBI Taxonomy" id="2761396"/>
    <lineage>
        <taxon>Eukaryota</taxon>
        <taxon>Fungi</taxon>
        <taxon>Fungi incertae sedis</taxon>
        <taxon>Zoopagomycota</taxon>
        <taxon>Kickxellomycotina</taxon>
        <taxon>Kickxellomycetes</taxon>
        <taxon>Kickxellales</taxon>
        <taxon>Kickxellaceae</taxon>
        <taxon>Coemansia</taxon>
    </lineage>
</organism>
<evidence type="ECO:0000313" key="3">
    <source>
        <dbReference type="Proteomes" id="UP001140217"/>
    </source>
</evidence>